<dbReference type="InterPro" id="IPR001431">
    <property type="entry name" value="Pept_M16_Zn_BS"/>
</dbReference>
<comment type="similarity">
    <text evidence="1 7">Belongs to the peptidase M16 family.</text>
</comment>
<dbReference type="InterPro" id="IPR050626">
    <property type="entry name" value="Peptidase_M16"/>
</dbReference>
<feature type="compositionally biased region" description="Basic and acidic residues" evidence="8">
    <location>
        <begin position="119"/>
        <end position="128"/>
    </location>
</feature>
<dbReference type="EMBL" id="CAKOFQ010007663">
    <property type="protein sequence ID" value="CAH2005921.1"/>
    <property type="molecule type" value="Genomic_DNA"/>
</dbReference>
<proteinExistence type="inferred from homology"/>
<evidence type="ECO:0000256" key="4">
    <source>
        <dbReference type="ARBA" id="ARBA00022801"/>
    </source>
</evidence>
<dbReference type="EMBL" id="CAKOFQ010007663">
    <property type="protein sequence ID" value="CAH2005922.1"/>
    <property type="molecule type" value="Genomic_DNA"/>
</dbReference>
<evidence type="ECO:0000256" key="6">
    <source>
        <dbReference type="ARBA" id="ARBA00023049"/>
    </source>
</evidence>
<dbReference type="SUPFAM" id="SSF63411">
    <property type="entry name" value="LuxS/MPP-like metallohydrolase"/>
    <property type="match status" value="4"/>
</dbReference>
<dbReference type="PROSITE" id="PS00143">
    <property type="entry name" value="INSULINASE"/>
    <property type="match status" value="1"/>
</dbReference>
<gene>
    <name evidence="13" type="ORF">ACAOBT_LOCUS28820</name>
</gene>
<keyword evidence="5" id="KW-0862">Zinc</keyword>
<dbReference type="AlphaFoldDB" id="A0A9P0LUN9"/>
<dbReference type="PANTHER" id="PTHR43690">
    <property type="entry name" value="NARDILYSIN"/>
    <property type="match status" value="1"/>
</dbReference>
<evidence type="ECO:0008006" key="15">
    <source>
        <dbReference type="Google" id="ProtNLM"/>
    </source>
</evidence>
<dbReference type="PANTHER" id="PTHR43690:SF18">
    <property type="entry name" value="INSULIN-DEGRADING ENZYME-RELATED"/>
    <property type="match status" value="1"/>
</dbReference>
<dbReference type="OrthoDB" id="952271at2759"/>
<dbReference type="GO" id="GO:0004222">
    <property type="term" value="F:metalloendopeptidase activity"/>
    <property type="evidence" value="ECO:0007669"/>
    <property type="project" value="InterPro"/>
</dbReference>
<evidence type="ECO:0000256" key="7">
    <source>
        <dbReference type="RuleBase" id="RU004447"/>
    </source>
</evidence>
<evidence type="ECO:0000256" key="1">
    <source>
        <dbReference type="ARBA" id="ARBA00007261"/>
    </source>
</evidence>
<dbReference type="InterPro" id="IPR032632">
    <property type="entry name" value="Peptidase_M16_M"/>
</dbReference>
<name>A0A9P0LUN9_ACAOB</name>
<dbReference type="InterPro" id="IPR011249">
    <property type="entry name" value="Metalloenz_LuxS/M16"/>
</dbReference>
<evidence type="ECO:0000256" key="8">
    <source>
        <dbReference type="SAM" id="MobiDB-lite"/>
    </source>
</evidence>
<dbReference type="Gene3D" id="3.30.830.10">
    <property type="entry name" value="Metalloenzyme, LuxS/M16 peptidase-like"/>
    <property type="match status" value="4"/>
</dbReference>
<dbReference type="Pfam" id="PF00675">
    <property type="entry name" value="Peptidase_M16"/>
    <property type="match status" value="1"/>
</dbReference>
<dbReference type="Pfam" id="PF22456">
    <property type="entry name" value="PqqF-like_C_4"/>
    <property type="match status" value="1"/>
</dbReference>
<keyword evidence="2" id="KW-0645">Protease</keyword>
<keyword evidence="14" id="KW-1185">Reference proteome</keyword>
<organism evidence="13 14">
    <name type="scientific">Acanthoscelides obtectus</name>
    <name type="common">Bean weevil</name>
    <name type="synonym">Bruchus obtectus</name>
    <dbReference type="NCBI Taxonomy" id="200917"/>
    <lineage>
        <taxon>Eukaryota</taxon>
        <taxon>Metazoa</taxon>
        <taxon>Ecdysozoa</taxon>
        <taxon>Arthropoda</taxon>
        <taxon>Hexapoda</taxon>
        <taxon>Insecta</taxon>
        <taxon>Pterygota</taxon>
        <taxon>Neoptera</taxon>
        <taxon>Endopterygota</taxon>
        <taxon>Coleoptera</taxon>
        <taxon>Polyphaga</taxon>
        <taxon>Cucujiformia</taxon>
        <taxon>Chrysomeloidea</taxon>
        <taxon>Chrysomelidae</taxon>
        <taxon>Bruchinae</taxon>
        <taxon>Bruchini</taxon>
        <taxon>Acanthoscelides</taxon>
    </lineage>
</organism>
<dbReference type="InterPro" id="IPR011765">
    <property type="entry name" value="Pept_M16_N"/>
</dbReference>
<evidence type="ECO:0000256" key="2">
    <source>
        <dbReference type="ARBA" id="ARBA00022670"/>
    </source>
</evidence>
<evidence type="ECO:0000313" key="14">
    <source>
        <dbReference type="Proteomes" id="UP001152888"/>
    </source>
</evidence>
<sequence length="1089" mass="125141">MLLIRSFRLFSTLINKYSPPMNKLHKSPGAGEKKAIHVTQHNFTTQEENVKFQALPSPVKSYSDKKEYRVIRLENNLTVCLISDKSPIEEIFEDTETESDSSFVTSDEESDLSDGSEQSEEHGGPKGDIEQKMAAAGLCIGVGSFSDPKDVPGMAHFLEHMVFMGSEKFPSENDFDSFIKKGGGSDNASTDAETTCFYFECLEKHLHEALDKFAQFFIAPLMKREAMTREREAIESEFQMALPSDSSRKEQLLCSLSQEDSPVNSFAWGNLVTLRDSISDDKLYEGVHEFRRRHYSAHRMTLAVQARLPMQTLEQYIVECFSNVPNNNLPPEDLSQFSTSIFKTPYFTRIYYVKPMKDLCQVDLTWCLPSFRDKYKSKAHEYISHLMGDEGNESLLSYLRNRVWAISTSIGNGESGTELNSIYSLYTVSIVLTEEGLKQVDEVIAAVFSYLSMLKQIGPEERVFNEMKLIADTAFRFAREDPAVDTVEDLCENMQIYPPEDYITGSELYYEYDPEGIKEIMDLLQPSSMNIMIVSKKLPKDIVYDQTEKWFGTRYTDREVPASWISKWESVKPYPEFSIPPPNPFITTDFSILEKKENQPEYPQQLSDNPLYEIWYRQDQKFELPMAYYYLYLISPLSVKSARSNALLDMMINFLVYSLTEVAYPAVTADLSYAISSYEKGLMIKVYGYNQKLPVLLDLISSKLITFGDEISLAVFEAVKDKLIKSYHNKAIKPSSLAKDMRLILLVNNVYTTMEKHMELQTVTLDELKDYCKEFIKTLYLKSLVQGNVTALEASATVKKFVDTVHFTELPADIRPKYKVVQIPKGEKCFRIESFNKQDTNSIITNYYQAAPFTIRSSVIIEIIMLIIEEPLFDVLRTKEQLGYNVYCSLRDTFGVLGYTITVNAQATKHTTNHVDNRIEEFLKHTDKILESTPEKELNQIKEDLIKTKQCAHTDLKEEVDTNWSEIISDDYIFDRLKQEIAAIKDVTLKEVRQWWKTHNKFGDKENFRKLTVQVVGHNKSEKDVKDADVDVLGNDKEDAVLGRKFRVTVLGNESLCKKEKKDKEYFIKDVEDFRSGLVMFPSVEKLPK</sequence>
<feature type="domain" description="Peptidase M16 C-terminal" evidence="10">
    <location>
        <begin position="285"/>
        <end position="468"/>
    </location>
</feature>
<dbReference type="InterPro" id="IPR054734">
    <property type="entry name" value="PqqF-like_C_4"/>
</dbReference>
<keyword evidence="4" id="KW-0378">Hydrolase</keyword>
<comment type="caution">
    <text evidence="13">The sequence shown here is derived from an EMBL/GenBank/DDBJ whole genome shotgun (WGS) entry which is preliminary data.</text>
</comment>
<feature type="region of interest" description="Disordered" evidence="8">
    <location>
        <begin position="93"/>
        <end position="128"/>
    </location>
</feature>
<feature type="compositionally biased region" description="Acidic residues" evidence="8">
    <location>
        <begin position="106"/>
        <end position="118"/>
    </location>
</feature>
<dbReference type="GO" id="GO:0046872">
    <property type="term" value="F:metal ion binding"/>
    <property type="evidence" value="ECO:0007669"/>
    <property type="project" value="UniProtKB-KW"/>
</dbReference>
<feature type="domain" description="Coenzyme PQQ synthesis protein F-like C-terminal lobe" evidence="12">
    <location>
        <begin position="867"/>
        <end position="964"/>
    </location>
</feature>
<evidence type="ECO:0000259" key="11">
    <source>
        <dbReference type="Pfam" id="PF16187"/>
    </source>
</evidence>
<feature type="domain" description="Peptidase M16 middle/third" evidence="11">
    <location>
        <begin position="475"/>
        <end position="757"/>
    </location>
</feature>
<dbReference type="Pfam" id="PF05193">
    <property type="entry name" value="Peptidase_M16_C"/>
    <property type="match status" value="1"/>
</dbReference>
<accession>A0A9P0LUN9</accession>
<evidence type="ECO:0000259" key="10">
    <source>
        <dbReference type="Pfam" id="PF05193"/>
    </source>
</evidence>
<evidence type="ECO:0000259" key="9">
    <source>
        <dbReference type="Pfam" id="PF00675"/>
    </source>
</evidence>
<keyword evidence="3" id="KW-0479">Metal-binding</keyword>
<evidence type="ECO:0000256" key="5">
    <source>
        <dbReference type="ARBA" id="ARBA00022833"/>
    </source>
</evidence>
<dbReference type="FunFam" id="3.30.830.10:FF:000005">
    <property type="entry name" value="nardilysin isoform X1"/>
    <property type="match status" value="1"/>
</dbReference>
<dbReference type="GO" id="GO:0006508">
    <property type="term" value="P:proteolysis"/>
    <property type="evidence" value="ECO:0007669"/>
    <property type="project" value="UniProtKB-KW"/>
</dbReference>
<evidence type="ECO:0000256" key="3">
    <source>
        <dbReference type="ARBA" id="ARBA00022723"/>
    </source>
</evidence>
<protein>
    <recommendedName>
        <fullName evidence="15">Nardilysin</fullName>
    </recommendedName>
</protein>
<keyword evidence="6" id="KW-0482">Metalloprotease</keyword>
<dbReference type="InterPro" id="IPR007863">
    <property type="entry name" value="Peptidase_M16_C"/>
</dbReference>
<dbReference type="Pfam" id="PF16187">
    <property type="entry name" value="Peptidase_M16_M"/>
    <property type="match status" value="1"/>
</dbReference>
<feature type="domain" description="Peptidase M16 N-terminal" evidence="9">
    <location>
        <begin position="131"/>
        <end position="242"/>
    </location>
</feature>
<dbReference type="GO" id="GO:0005737">
    <property type="term" value="C:cytoplasm"/>
    <property type="evidence" value="ECO:0007669"/>
    <property type="project" value="UniProtKB-ARBA"/>
</dbReference>
<evidence type="ECO:0000259" key="12">
    <source>
        <dbReference type="Pfam" id="PF22456"/>
    </source>
</evidence>
<evidence type="ECO:0000313" key="13">
    <source>
        <dbReference type="EMBL" id="CAH2005921.1"/>
    </source>
</evidence>
<reference evidence="13" key="1">
    <citation type="submission" date="2022-03" db="EMBL/GenBank/DDBJ databases">
        <authorList>
            <person name="Sayadi A."/>
        </authorList>
    </citation>
    <scope>NUCLEOTIDE SEQUENCE</scope>
</reference>
<dbReference type="Proteomes" id="UP001152888">
    <property type="component" value="Unassembled WGS sequence"/>
</dbReference>